<dbReference type="CDD" id="cd00072">
    <property type="entry name" value="GYF"/>
    <property type="match status" value="1"/>
</dbReference>
<feature type="compositionally biased region" description="Basic and acidic residues" evidence="1">
    <location>
        <begin position="117"/>
        <end position="145"/>
    </location>
</feature>
<feature type="compositionally biased region" description="Polar residues" evidence="1">
    <location>
        <begin position="1240"/>
        <end position="1251"/>
    </location>
</feature>
<dbReference type="Proteomes" id="UP001152523">
    <property type="component" value="Unassembled WGS sequence"/>
</dbReference>
<dbReference type="Pfam" id="PF02213">
    <property type="entry name" value="GYF"/>
    <property type="match status" value="1"/>
</dbReference>
<dbReference type="PANTHER" id="PTHR47471:SF1">
    <property type="entry name" value="PROTEIN ESSENTIAL FOR POTEXVIRUS ACCUMULATION 1"/>
    <property type="match status" value="1"/>
</dbReference>
<dbReference type="InterPro" id="IPR003169">
    <property type="entry name" value="GYF"/>
</dbReference>
<feature type="domain" description="GYF" evidence="2">
    <location>
        <begin position="476"/>
        <end position="527"/>
    </location>
</feature>
<feature type="compositionally biased region" description="Basic and acidic residues" evidence="1">
    <location>
        <begin position="46"/>
        <end position="60"/>
    </location>
</feature>
<feature type="compositionally biased region" description="Polar residues" evidence="1">
    <location>
        <begin position="962"/>
        <end position="973"/>
    </location>
</feature>
<feature type="region of interest" description="Disordered" evidence="1">
    <location>
        <begin position="387"/>
        <end position="413"/>
    </location>
</feature>
<dbReference type="SMART" id="SM00444">
    <property type="entry name" value="GYF"/>
    <property type="match status" value="1"/>
</dbReference>
<evidence type="ECO:0000313" key="3">
    <source>
        <dbReference type="EMBL" id="CAH9080999.1"/>
    </source>
</evidence>
<feature type="region of interest" description="Disordered" evidence="1">
    <location>
        <begin position="944"/>
        <end position="973"/>
    </location>
</feature>
<dbReference type="InterPro" id="IPR035445">
    <property type="entry name" value="GYF-like_dom_sf"/>
</dbReference>
<organism evidence="3 4">
    <name type="scientific">Cuscuta epithymum</name>
    <dbReference type="NCBI Taxonomy" id="186058"/>
    <lineage>
        <taxon>Eukaryota</taxon>
        <taxon>Viridiplantae</taxon>
        <taxon>Streptophyta</taxon>
        <taxon>Embryophyta</taxon>
        <taxon>Tracheophyta</taxon>
        <taxon>Spermatophyta</taxon>
        <taxon>Magnoliopsida</taxon>
        <taxon>eudicotyledons</taxon>
        <taxon>Gunneridae</taxon>
        <taxon>Pentapetalae</taxon>
        <taxon>asterids</taxon>
        <taxon>lamiids</taxon>
        <taxon>Solanales</taxon>
        <taxon>Convolvulaceae</taxon>
        <taxon>Cuscuteae</taxon>
        <taxon>Cuscuta</taxon>
        <taxon>Cuscuta subgen. Cuscuta</taxon>
    </lineage>
</organism>
<accession>A0AAV0CMS4</accession>
<feature type="compositionally biased region" description="Polar residues" evidence="1">
    <location>
        <begin position="1065"/>
        <end position="1082"/>
    </location>
</feature>
<feature type="compositionally biased region" description="Polar residues" evidence="1">
    <location>
        <begin position="231"/>
        <end position="240"/>
    </location>
</feature>
<dbReference type="PANTHER" id="PTHR47471">
    <property type="entry name" value="GYF DOMAIN-CONTAINING PROTEIN"/>
    <property type="match status" value="1"/>
</dbReference>
<feature type="region of interest" description="Disordered" evidence="1">
    <location>
        <begin position="1058"/>
        <end position="1121"/>
    </location>
</feature>
<dbReference type="Gene3D" id="3.30.1490.40">
    <property type="match status" value="1"/>
</dbReference>
<feature type="region of interest" description="Disordered" evidence="1">
    <location>
        <begin position="316"/>
        <end position="374"/>
    </location>
</feature>
<feature type="compositionally biased region" description="Basic and acidic residues" evidence="1">
    <location>
        <begin position="76"/>
        <end position="109"/>
    </location>
</feature>
<comment type="caution">
    <text evidence="3">The sequence shown here is derived from an EMBL/GenBank/DDBJ whole genome shotgun (WGS) entry which is preliminary data.</text>
</comment>
<name>A0AAV0CMS4_9ASTE</name>
<feature type="region of interest" description="Disordered" evidence="1">
    <location>
        <begin position="1166"/>
        <end position="1274"/>
    </location>
</feature>
<gene>
    <name evidence="3" type="ORF">CEPIT_LOCUS7565</name>
</gene>
<feature type="region of interest" description="Disordered" evidence="1">
    <location>
        <begin position="899"/>
        <end position="931"/>
    </location>
</feature>
<reference evidence="3" key="1">
    <citation type="submission" date="2022-07" db="EMBL/GenBank/DDBJ databases">
        <authorList>
            <person name="Macas J."/>
            <person name="Novak P."/>
            <person name="Neumann P."/>
        </authorList>
    </citation>
    <scope>NUCLEOTIDE SEQUENCE</scope>
</reference>
<feature type="compositionally biased region" description="Basic and acidic residues" evidence="1">
    <location>
        <begin position="394"/>
        <end position="406"/>
    </location>
</feature>
<feature type="compositionally biased region" description="Polar residues" evidence="1">
    <location>
        <begin position="1166"/>
        <end position="1179"/>
    </location>
</feature>
<protein>
    <recommendedName>
        <fullName evidence="2">GYF domain-containing protein</fullName>
    </recommendedName>
</protein>
<feature type="compositionally biased region" description="Polar residues" evidence="1">
    <location>
        <begin position="1312"/>
        <end position="1322"/>
    </location>
</feature>
<feature type="region of interest" description="Disordered" evidence="1">
    <location>
        <begin position="1293"/>
        <end position="1328"/>
    </location>
</feature>
<proteinExistence type="predicted"/>
<feature type="compositionally biased region" description="Basic residues" evidence="1">
    <location>
        <begin position="904"/>
        <end position="914"/>
    </location>
</feature>
<evidence type="ECO:0000259" key="2">
    <source>
        <dbReference type="PROSITE" id="PS50829"/>
    </source>
</evidence>
<feature type="compositionally biased region" description="Basic and acidic residues" evidence="1">
    <location>
        <begin position="154"/>
        <end position="177"/>
    </location>
</feature>
<sequence>MADKTDSDSVQSLTPKDVQESPNPIPLSPQWLLSKSGESKAGTATEENHPSLHPVEEVHDHQKKKNVFRPSVMDMDTTRRDNWREEERDTGSSFRRDRLGDNRKVDRWADPSGRSYGETRHPTTERRTDLGNREINHDQRRESKWNTRWGPGNKEADVDVATEKGSSKDDREVDTYRPWRSSLSQSRGRAEPPQHHQAWKTSKPVLQGRGREESGPPTSHIGRRRFPSGMDSVNNIPTHFQSEKDESGNLATSPLKYNRFKLLDVYKGADAMTSAKFLDGISPIPSLIEEEPHEPLAFCAPSPEELAILKEIDKGDITSSGEPQHTKDGPVGRNSSEPLQSRRNKQGSRDDLRRPFNDSREEMDGGNLGGGYLNHSETVSIEKQANTYGPSQRMQDHERFSDHKLDGGASREGSFHSVSETLQRHSPALHKESDIDRSKTQTNLNGAWERSGVGSPYAQNDGAKSQFGPSQPSPESLILYYKDPRGEIQGPFSGSDIIGWFEAGYFGIDLLVRLAGVPPDTPFSVLGDVMPHLRAKVRPPPGFGTAKPNADASTSGLNMNCLSKLHSGSAEIDLLKNEQRYLSAETNSMPPFFGSTSLMPSLGGEIGSNAYLLAKKMQLEMQRPLTNPYSHHNVDLSVLQGLLDASTALNSVTASKWPNINPQHAFGIQQQMPLPQNISLNPSGSMSTPEKMNPAGLPSHDPQLLSLLQQQYLLQLQTQQAPIPQQISALDKLLLLEQQQKHEHQQNLIRQQQQQQLFIQLLAEQTNIRSSSMGSQTQITAMQNEQASQYVTAMQSEQVTSQYDTVMQTEPSSIPPQHQLFGDIGQKSWGGNEEDHSISSVQSKGPTVLETGGVAESAALNLHSQTVSVKGVEEGQHSDHTSSVDEVQNVEQLAVKKVSEKKPNKQKSAKKMQHLKSSEHVGEADTSINSSGIVKDSVPEIQERNISRDTPAASDVHDTTRDGQSVESKNQSDQFVVVPPIGVQKVSDFRAWKPAPGFKPKSLLEIQQEEQRRAEAERAASDITTTFNSITLSIPANSLGQSDSSLKQKGKEIKSHDVLEERSEVNPSQSECTGDITPTQDSADADAFIEAKDTKKNRKKSAKAKGSGSSKPSGSISPNEAIVGLRSPIEKVKISHQVHAENEVLSFAVPSGPSLGDFVVWKGESVNSSSAPAWSTGSGSAPKPASLRDILKQQEGGKGSSGHKHIPVPTPQKSMLPKQPNGGGSPSQGFTDSFPPKAASMNSRIPPSKTKNTVEDDFFWGPIDQPKQEPKQSDFPALGVQASLRNKSVAVKGISGGQVSKQKSSARPVEHTVSSSPATSSMKGKKKAATKQSEAINFREWCESECSRLIGTKDTTILECCLKQSRSEAEMLLTENLGSFDPNHEFINQFLGCIDLLSADVLEIAFPSNNNHKAVTGRERSAIAADLTPTDDGTVEGVTEKGSGKKKGKKGKKLSLSELGFNVVSNRIMMGEIQTLQD</sequence>
<evidence type="ECO:0000313" key="4">
    <source>
        <dbReference type="Proteomes" id="UP001152523"/>
    </source>
</evidence>
<dbReference type="PROSITE" id="PS50829">
    <property type="entry name" value="GYF"/>
    <property type="match status" value="1"/>
</dbReference>
<keyword evidence="4" id="KW-1185">Reference proteome</keyword>
<feature type="region of interest" description="Disordered" evidence="1">
    <location>
        <begin position="1"/>
        <end position="251"/>
    </location>
</feature>
<feature type="compositionally biased region" description="Basic and acidic residues" evidence="1">
    <location>
        <begin position="347"/>
        <end position="363"/>
    </location>
</feature>
<evidence type="ECO:0000256" key="1">
    <source>
        <dbReference type="SAM" id="MobiDB-lite"/>
    </source>
</evidence>
<dbReference type="EMBL" id="CAMAPF010000035">
    <property type="protein sequence ID" value="CAH9080999.1"/>
    <property type="molecule type" value="Genomic_DNA"/>
</dbReference>
<dbReference type="SUPFAM" id="SSF55277">
    <property type="entry name" value="GYF domain"/>
    <property type="match status" value="1"/>
</dbReference>
<feature type="compositionally biased region" description="Low complexity" evidence="1">
    <location>
        <begin position="1104"/>
        <end position="1117"/>
    </location>
</feature>